<accession>A0ABW3FIT9</accession>
<dbReference type="Pfam" id="PF13622">
    <property type="entry name" value="4HBT_3"/>
    <property type="match status" value="1"/>
</dbReference>
<dbReference type="InterPro" id="IPR049449">
    <property type="entry name" value="TesB_ACOT8-like_N"/>
</dbReference>
<dbReference type="InterPro" id="IPR029069">
    <property type="entry name" value="HotDog_dom_sf"/>
</dbReference>
<protein>
    <submittedName>
        <fullName evidence="3">Thioesterase family protein</fullName>
    </submittedName>
</protein>
<gene>
    <name evidence="3" type="ORF">ACFQ16_01495</name>
</gene>
<dbReference type="InterPro" id="IPR052389">
    <property type="entry name" value="Sec_Metab_Biosynth-Assoc"/>
</dbReference>
<dbReference type="Gene3D" id="2.40.160.210">
    <property type="entry name" value="Acyl-CoA thioesterase, double hotdog domain"/>
    <property type="match status" value="1"/>
</dbReference>
<evidence type="ECO:0000313" key="3">
    <source>
        <dbReference type="EMBL" id="MFD0918406.1"/>
    </source>
</evidence>
<proteinExistence type="predicted"/>
<organism evidence="3 4">
    <name type="scientific">Saccharopolyspora rosea</name>
    <dbReference type="NCBI Taxonomy" id="524884"/>
    <lineage>
        <taxon>Bacteria</taxon>
        <taxon>Bacillati</taxon>
        <taxon>Actinomycetota</taxon>
        <taxon>Actinomycetes</taxon>
        <taxon>Pseudonocardiales</taxon>
        <taxon>Pseudonocardiaceae</taxon>
        <taxon>Saccharopolyspora</taxon>
    </lineage>
</organism>
<keyword evidence="4" id="KW-1185">Reference proteome</keyword>
<feature type="domain" description="Acyl-CoA thioesterase-like N-terminal HotDog" evidence="1">
    <location>
        <begin position="27"/>
        <end position="107"/>
    </location>
</feature>
<dbReference type="PANTHER" id="PTHR38110">
    <property type="entry name" value="CHROMOSOME 23, WHOLE GENOME SHOTGUN SEQUENCE"/>
    <property type="match status" value="1"/>
</dbReference>
<sequence length="263" mass="28108">MNPVLDPFGSATAVRPLGDGSFVATLHPDWAVGEHPHGGYLLALLARAASEATGVAPLAVSAQFLRPPRVGPVLVRTEVLKSGRTATVVRTALEQSGRTCVDATLTLGDVPEREPEWTDLPDMPVNPPSDAIDLAGPDTRKFFALSQVCDVRLAPDDAVFLRGSTGAPRLRLWAKPRAAQPDLLFGLVAGDITPPVTFNLGRVGWSPTVQLTALLRARPANGWLRVVVDSRAVHDPWFDEDVLVIDSVGRLVCQARQLALSAN</sequence>
<dbReference type="Proteomes" id="UP001597018">
    <property type="component" value="Unassembled WGS sequence"/>
</dbReference>
<dbReference type="SUPFAM" id="SSF54637">
    <property type="entry name" value="Thioesterase/thiol ester dehydrase-isomerase"/>
    <property type="match status" value="2"/>
</dbReference>
<evidence type="ECO:0000313" key="4">
    <source>
        <dbReference type="Proteomes" id="UP001597018"/>
    </source>
</evidence>
<name>A0ABW3FIT9_9PSEU</name>
<reference evidence="4" key="1">
    <citation type="journal article" date="2019" name="Int. J. Syst. Evol. Microbiol.">
        <title>The Global Catalogue of Microorganisms (GCM) 10K type strain sequencing project: providing services to taxonomists for standard genome sequencing and annotation.</title>
        <authorList>
            <consortium name="The Broad Institute Genomics Platform"/>
            <consortium name="The Broad Institute Genome Sequencing Center for Infectious Disease"/>
            <person name="Wu L."/>
            <person name="Ma J."/>
        </authorList>
    </citation>
    <scope>NUCLEOTIDE SEQUENCE [LARGE SCALE GENOMIC DNA]</scope>
    <source>
        <strain evidence="4">CCUG 56401</strain>
    </source>
</reference>
<dbReference type="InterPro" id="IPR049450">
    <property type="entry name" value="ACOT8-like_C"/>
</dbReference>
<dbReference type="EMBL" id="JBHTIW010000001">
    <property type="protein sequence ID" value="MFD0918406.1"/>
    <property type="molecule type" value="Genomic_DNA"/>
</dbReference>
<feature type="domain" description="Acyl-CoA thioesterase-like C-terminal" evidence="2">
    <location>
        <begin position="130"/>
        <end position="260"/>
    </location>
</feature>
<dbReference type="PANTHER" id="PTHR38110:SF1">
    <property type="entry name" value="THIOESTERASE DOMAIN-CONTAINING PROTEIN"/>
    <property type="match status" value="1"/>
</dbReference>
<evidence type="ECO:0000259" key="1">
    <source>
        <dbReference type="Pfam" id="PF13622"/>
    </source>
</evidence>
<dbReference type="RefSeq" id="WP_263249973.1">
    <property type="nucleotide sequence ID" value="NZ_BAABLT010000022.1"/>
</dbReference>
<evidence type="ECO:0000259" key="2">
    <source>
        <dbReference type="Pfam" id="PF20789"/>
    </source>
</evidence>
<comment type="caution">
    <text evidence="3">The sequence shown here is derived from an EMBL/GenBank/DDBJ whole genome shotgun (WGS) entry which is preliminary data.</text>
</comment>
<dbReference type="InterPro" id="IPR042171">
    <property type="entry name" value="Acyl-CoA_hotdog"/>
</dbReference>
<dbReference type="Pfam" id="PF20789">
    <property type="entry name" value="4HBT_3C"/>
    <property type="match status" value="1"/>
</dbReference>